<keyword evidence="5" id="KW-1185">Reference proteome</keyword>
<evidence type="ECO:0000313" key="5">
    <source>
        <dbReference type="Proteomes" id="UP000562929"/>
    </source>
</evidence>
<evidence type="ECO:0000256" key="1">
    <source>
        <dbReference type="SAM" id="MobiDB-lite"/>
    </source>
</evidence>
<keyword evidence="2" id="KW-1133">Transmembrane helix</keyword>
<sequence>MYRLTTSVIAGLAAVNGALAFGGPDACHQDGYPASGPNYPCNEVQEWNVRCNNIKNLKTHQACICEPWHKDNVEGCSSCKLKHGIDGPQGIKYWEAVNDKALQGYCKLEKPDKKYPEFWAEVQNLAGPPPMHSNDGNLPNNVLGKDISVGRYYTPKVPKPDVSKYSCNDTAPTGTAKVPEFSVVAVATQTATPAPSATAMAAPKYKSNNSSVVVEAKAAVSAKLSLVSIGYKCDAKVNGREGVHWDCSSPYRINNPKIEAVAYAKIEASIAVNLLDASFCGCVPNQLITGENFKLENKIEGRAGYTVLKPSKDNKEILRPRSPFPPAAVAKVEAKAEAHATVSGSSEAHAEAKASASVTIATQGDCKVYVPASSVQNGKVIADGKPAALPHTVPKAPAPAPAPATTSAGIPAARPAGTGAPIVPTSPKVAPPADIISGAAAMTVPALALAAGILVAAF</sequence>
<proteinExistence type="predicted"/>
<keyword evidence="3" id="KW-0732">Signal</keyword>
<feature type="compositionally biased region" description="Low complexity" evidence="1">
    <location>
        <begin position="403"/>
        <end position="413"/>
    </location>
</feature>
<feature type="region of interest" description="Disordered" evidence="1">
    <location>
        <begin position="395"/>
        <end position="417"/>
    </location>
</feature>
<protein>
    <submittedName>
        <fullName evidence="4">Uncharacterized protein</fullName>
    </submittedName>
</protein>
<accession>A0A8H4Q208</accession>
<comment type="caution">
    <text evidence="4">The sequence shown here is derived from an EMBL/GenBank/DDBJ whole genome shotgun (WGS) entry which is preliminary data.</text>
</comment>
<dbReference type="EMBL" id="JAACLJ010000008">
    <property type="protein sequence ID" value="KAF4582260.1"/>
    <property type="molecule type" value="Genomic_DNA"/>
</dbReference>
<evidence type="ECO:0000313" key="4">
    <source>
        <dbReference type="EMBL" id="KAF4582260.1"/>
    </source>
</evidence>
<evidence type="ECO:0000256" key="3">
    <source>
        <dbReference type="SAM" id="SignalP"/>
    </source>
</evidence>
<gene>
    <name evidence="4" type="ORF">GQ602_006884</name>
</gene>
<feature type="signal peptide" evidence="3">
    <location>
        <begin position="1"/>
        <end position="20"/>
    </location>
</feature>
<dbReference type="Proteomes" id="UP000562929">
    <property type="component" value="Unassembled WGS sequence"/>
</dbReference>
<feature type="transmembrane region" description="Helical" evidence="2">
    <location>
        <begin position="435"/>
        <end position="457"/>
    </location>
</feature>
<keyword evidence="2" id="KW-0812">Transmembrane</keyword>
<evidence type="ECO:0000256" key="2">
    <source>
        <dbReference type="SAM" id="Phobius"/>
    </source>
</evidence>
<name>A0A8H4Q208_9HYPO</name>
<dbReference type="AlphaFoldDB" id="A0A8H4Q208"/>
<reference evidence="4 5" key="1">
    <citation type="journal article" date="2020" name="G3 (Bethesda)">
        <title>Genetic Underpinnings of Host Manipulation by Ophiocordyceps as Revealed by Comparative Transcriptomics.</title>
        <authorList>
            <person name="Will I."/>
            <person name="Das B."/>
            <person name="Trinh T."/>
            <person name="Brachmann A."/>
            <person name="Ohm R.A."/>
            <person name="de Bekker C."/>
        </authorList>
    </citation>
    <scope>NUCLEOTIDE SEQUENCE [LARGE SCALE GENOMIC DNA]</scope>
    <source>
        <strain evidence="4 5">EC05</strain>
    </source>
</reference>
<feature type="chain" id="PRO_5034223487" evidence="3">
    <location>
        <begin position="21"/>
        <end position="458"/>
    </location>
</feature>
<organism evidence="4 5">
    <name type="scientific">Ophiocordyceps camponoti-floridani</name>
    <dbReference type="NCBI Taxonomy" id="2030778"/>
    <lineage>
        <taxon>Eukaryota</taxon>
        <taxon>Fungi</taxon>
        <taxon>Dikarya</taxon>
        <taxon>Ascomycota</taxon>
        <taxon>Pezizomycotina</taxon>
        <taxon>Sordariomycetes</taxon>
        <taxon>Hypocreomycetidae</taxon>
        <taxon>Hypocreales</taxon>
        <taxon>Ophiocordycipitaceae</taxon>
        <taxon>Ophiocordyceps</taxon>
    </lineage>
</organism>
<keyword evidence="2" id="KW-0472">Membrane</keyword>
<dbReference type="OrthoDB" id="4927979at2759"/>